<keyword evidence="7" id="KW-0472">Membrane</keyword>
<reference evidence="11" key="1">
    <citation type="submission" date="2023-03" db="EMBL/GenBank/DDBJ databases">
        <title>Mating type loci evolution in Malassezia.</title>
        <authorList>
            <person name="Coelho M.A."/>
        </authorList>
    </citation>
    <scope>NUCLEOTIDE SEQUENCE</scope>
    <source>
        <strain evidence="11">CBS 11721</strain>
    </source>
</reference>
<proteinExistence type="inferred from homology"/>
<evidence type="ECO:0000256" key="1">
    <source>
        <dbReference type="ARBA" id="ARBA00004395"/>
    </source>
</evidence>
<dbReference type="GO" id="GO:0007030">
    <property type="term" value="P:Golgi organization"/>
    <property type="evidence" value="ECO:0007669"/>
    <property type="project" value="InterPro"/>
</dbReference>
<evidence type="ECO:0000313" key="12">
    <source>
        <dbReference type="Proteomes" id="UP001219933"/>
    </source>
</evidence>
<feature type="domain" description="COG complex component COG2 C-terminal" evidence="10">
    <location>
        <begin position="432"/>
        <end position="679"/>
    </location>
</feature>
<dbReference type="PANTHER" id="PTHR12961:SF0">
    <property type="entry name" value="CONSERVED OLIGOMERIC GOLGI COMPLEX SUBUNIT 2"/>
    <property type="match status" value="1"/>
</dbReference>
<dbReference type="EMBL" id="CP119878">
    <property type="protein sequence ID" value="WFD34650.1"/>
    <property type="molecule type" value="Genomic_DNA"/>
</dbReference>
<evidence type="ECO:0000256" key="7">
    <source>
        <dbReference type="ARBA" id="ARBA00023136"/>
    </source>
</evidence>
<evidence type="ECO:0000256" key="2">
    <source>
        <dbReference type="ARBA" id="ARBA00007603"/>
    </source>
</evidence>
<dbReference type="GO" id="GO:0000139">
    <property type="term" value="C:Golgi membrane"/>
    <property type="evidence" value="ECO:0007669"/>
    <property type="project" value="UniProtKB-SubCell"/>
</dbReference>
<gene>
    <name evidence="11" type="ORF">MCUN1_001491</name>
</gene>
<evidence type="ECO:0000259" key="9">
    <source>
        <dbReference type="Pfam" id="PF06148"/>
    </source>
</evidence>
<dbReference type="InterPro" id="IPR009316">
    <property type="entry name" value="COG2"/>
</dbReference>
<name>A0AAF0J625_9BASI</name>
<protein>
    <recommendedName>
        <fullName evidence="3">Conserved oligomeric Golgi complex subunit 2</fullName>
    </recommendedName>
    <alternativeName>
        <fullName evidence="8">Component of oligomeric Golgi complex 2</fullName>
    </alternativeName>
</protein>
<evidence type="ECO:0000256" key="8">
    <source>
        <dbReference type="ARBA" id="ARBA00031344"/>
    </source>
</evidence>
<dbReference type="Pfam" id="PF12022">
    <property type="entry name" value="COG2_C"/>
    <property type="match status" value="1"/>
</dbReference>
<evidence type="ECO:0000256" key="6">
    <source>
        <dbReference type="ARBA" id="ARBA00023034"/>
    </source>
</evidence>
<dbReference type="GO" id="GO:0015031">
    <property type="term" value="P:protein transport"/>
    <property type="evidence" value="ECO:0007669"/>
    <property type="project" value="UniProtKB-KW"/>
</dbReference>
<dbReference type="AlphaFoldDB" id="A0AAF0J625"/>
<dbReference type="GO" id="GO:0017119">
    <property type="term" value="C:Golgi transport complex"/>
    <property type="evidence" value="ECO:0007669"/>
    <property type="project" value="TreeGrafter"/>
</dbReference>
<organism evidence="11 12">
    <name type="scientific">Malassezia cuniculi</name>
    <dbReference type="NCBI Taxonomy" id="948313"/>
    <lineage>
        <taxon>Eukaryota</taxon>
        <taxon>Fungi</taxon>
        <taxon>Dikarya</taxon>
        <taxon>Basidiomycota</taxon>
        <taxon>Ustilaginomycotina</taxon>
        <taxon>Malasseziomycetes</taxon>
        <taxon>Malasseziales</taxon>
        <taxon>Malasseziaceae</taxon>
        <taxon>Malassezia</taxon>
    </lineage>
</organism>
<dbReference type="InterPro" id="IPR024603">
    <property type="entry name" value="COG_complex_COG2_C"/>
</dbReference>
<dbReference type="PANTHER" id="PTHR12961">
    <property type="entry name" value="CONSERVED OLIGOMERIC GOLGI COMPLEX COMPONENT 2"/>
    <property type="match status" value="1"/>
</dbReference>
<evidence type="ECO:0000256" key="3">
    <source>
        <dbReference type="ARBA" id="ARBA00020977"/>
    </source>
</evidence>
<keyword evidence="4" id="KW-0813">Transport</keyword>
<evidence type="ECO:0000313" key="11">
    <source>
        <dbReference type="EMBL" id="WFD34650.1"/>
    </source>
</evidence>
<keyword evidence="12" id="KW-1185">Reference proteome</keyword>
<accession>A0AAF0J625</accession>
<keyword evidence="5" id="KW-0653">Protein transport</keyword>
<comment type="subcellular location">
    <subcellularLocation>
        <location evidence="1">Golgi apparatus membrane</location>
        <topology evidence="1">Peripheral membrane protein</topology>
    </subcellularLocation>
</comment>
<dbReference type="Proteomes" id="UP001219933">
    <property type="component" value="Chromosome 2"/>
</dbReference>
<evidence type="ECO:0000256" key="5">
    <source>
        <dbReference type="ARBA" id="ARBA00022927"/>
    </source>
</evidence>
<comment type="similarity">
    <text evidence="2">Belongs to the COG2 family.</text>
</comment>
<dbReference type="InterPro" id="IPR024602">
    <property type="entry name" value="COG_su2_N"/>
</dbReference>
<evidence type="ECO:0000256" key="4">
    <source>
        <dbReference type="ARBA" id="ARBA00022448"/>
    </source>
</evidence>
<dbReference type="GO" id="GO:0006891">
    <property type="term" value="P:intra-Golgi vesicle-mediated transport"/>
    <property type="evidence" value="ECO:0007669"/>
    <property type="project" value="TreeGrafter"/>
</dbReference>
<sequence>MSTGASGASADSGVADVARLEMLPPLQRGMELLSPDKAPVFDVDAFLSSRTRGQDVDTILSELRAYKATLREELIAAVNDEYRDFVSIASAMHRDADQLRALDAGDIQKARADVVQLREQLVAHATELQDVIAAAAEDRKEADMLSTLEEIDDTLTLLAADIGITARQPITALDLSRFVEDDAPAPPARASDISLTRALSRYKWYLELASRVSEEYPQFIAAQSTRLVRIRERMALEALDTLESALDSRDDACLELALSCAVSLGSGCYEQALARIRDRIVQPWLANFMPGGRLEDASAPCDEARISDELYASSDAARDATGLPLEDRPLTPGARGLVRLYNGCLDMICRASHICAAGARAGIDVFGAIWHDVATRLMDAYGAQLFFVGHADAFHQHYTATKMFVDSCAQLAPTDESRSAFLEHSTTRIFERRWQLSAYLHLRMREAVVGLEGALSAPTRPAHGFENGALVHLLGAFVRPWLPSQHVNSLCAREWHFSLQIASRYRKWALDRVEGESDLAALAALPADAGEFEKRLVRTLDNVIMPHLSRGEHQDALRGTLLEALSESFVAEKLDEQVGAHIISALQSACAEPLRHVRAGAAQYRGNRDADGVSASPFVAQLFEPLADLLVKLHGNALAHANTWSETVLRDVFARYAQSLDTISQNLESLRRLKRGTGLDAGALPGAGIYAQMRTDVEAIKQHVTQLESQHKLSLDLAAAIERLEHISNGPV</sequence>
<dbReference type="Pfam" id="PF06148">
    <property type="entry name" value="COG2_N"/>
    <property type="match status" value="1"/>
</dbReference>
<feature type="domain" description="Conserved oligomeric Golgi complex subunit 2 N-terminal" evidence="9">
    <location>
        <begin position="39"/>
        <end position="101"/>
    </location>
</feature>
<evidence type="ECO:0000259" key="10">
    <source>
        <dbReference type="Pfam" id="PF12022"/>
    </source>
</evidence>
<keyword evidence="6" id="KW-0333">Golgi apparatus</keyword>